<feature type="compositionally biased region" description="Polar residues" evidence="6">
    <location>
        <begin position="886"/>
        <end position="895"/>
    </location>
</feature>
<feature type="compositionally biased region" description="Basic and acidic residues" evidence="6">
    <location>
        <begin position="7"/>
        <end position="35"/>
    </location>
</feature>
<evidence type="ECO:0000313" key="8">
    <source>
        <dbReference type="EMBL" id="CEM11437.1"/>
    </source>
</evidence>
<feature type="compositionally biased region" description="Basic and acidic residues" evidence="6">
    <location>
        <begin position="288"/>
        <end position="302"/>
    </location>
</feature>
<dbReference type="OrthoDB" id="333966at2759"/>
<feature type="region of interest" description="Disordered" evidence="6">
    <location>
        <begin position="796"/>
        <end position="850"/>
    </location>
</feature>
<organism evidence="8 9">
    <name type="scientific">Vitrella brassicaformis (strain CCMP3155)</name>
    <dbReference type="NCBI Taxonomy" id="1169540"/>
    <lineage>
        <taxon>Eukaryota</taxon>
        <taxon>Sar</taxon>
        <taxon>Alveolata</taxon>
        <taxon>Colpodellida</taxon>
        <taxon>Vitrellaceae</taxon>
        <taxon>Vitrella</taxon>
    </lineage>
</organism>
<feature type="compositionally biased region" description="Basic residues" evidence="6">
    <location>
        <begin position="830"/>
        <end position="840"/>
    </location>
</feature>
<feature type="compositionally biased region" description="Polar residues" evidence="6">
    <location>
        <begin position="39"/>
        <end position="52"/>
    </location>
</feature>
<keyword evidence="9" id="KW-1185">Reference proteome</keyword>
<feature type="region of interest" description="Disordered" evidence="6">
    <location>
        <begin position="154"/>
        <end position="179"/>
    </location>
</feature>
<feature type="region of interest" description="Disordered" evidence="6">
    <location>
        <begin position="952"/>
        <end position="1043"/>
    </location>
</feature>
<feature type="compositionally biased region" description="Low complexity" evidence="6">
    <location>
        <begin position="1061"/>
        <end position="1071"/>
    </location>
</feature>
<feature type="compositionally biased region" description="Pro residues" evidence="6">
    <location>
        <begin position="1021"/>
        <end position="1043"/>
    </location>
</feature>
<evidence type="ECO:0000256" key="4">
    <source>
        <dbReference type="ARBA" id="ARBA00023163"/>
    </source>
</evidence>
<evidence type="ECO:0000313" key="9">
    <source>
        <dbReference type="Proteomes" id="UP000041254"/>
    </source>
</evidence>
<comment type="subcellular location">
    <subcellularLocation>
        <location evidence="1">Nucleus</location>
    </subcellularLocation>
</comment>
<dbReference type="InParanoid" id="A0A0G4FE13"/>
<feature type="region of interest" description="Disordered" evidence="6">
    <location>
        <begin position="383"/>
        <end position="406"/>
    </location>
</feature>
<dbReference type="Proteomes" id="UP000041254">
    <property type="component" value="Unassembled WGS sequence"/>
</dbReference>
<evidence type="ECO:0000256" key="1">
    <source>
        <dbReference type="ARBA" id="ARBA00004123"/>
    </source>
</evidence>
<reference evidence="8 9" key="1">
    <citation type="submission" date="2014-11" db="EMBL/GenBank/DDBJ databases">
        <authorList>
            <person name="Zhu J."/>
            <person name="Qi W."/>
            <person name="Song R."/>
        </authorList>
    </citation>
    <scope>NUCLEOTIDE SEQUENCE [LARGE SCALE GENOMIC DNA]</scope>
</reference>
<dbReference type="VEuPathDB" id="CryptoDB:Vbra_1181"/>
<feature type="compositionally biased region" description="Polar residues" evidence="6">
    <location>
        <begin position="975"/>
        <end position="997"/>
    </location>
</feature>
<evidence type="ECO:0000256" key="6">
    <source>
        <dbReference type="SAM" id="MobiDB-lite"/>
    </source>
</evidence>
<dbReference type="AlphaFoldDB" id="A0A0G4FE13"/>
<feature type="region of interest" description="Disordered" evidence="6">
    <location>
        <begin position="875"/>
        <end position="903"/>
    </location>
</feature>
<evidence type="ECO:0000256" key="2">
    <source>
        <dbReference type="ARBA" id="ARBA00023015"/>
    </source>
</evidence>
<feature type="domain" description="AP2/ERF" evidence="7">
    <location>
        <begin position="902"/>
        <end position="951"/>
    </location>
</feature>
<protein>
    <recommendedName>
        <fullName evidence="7">AP2/ERF domain-containing protein</fullName>
    </recommendedName>
</protein>
<gene>
    <name evidence="8" type="ORF">Vbra_1181</name>
</gene>
<feature type="region of interest" description="Disordered" evidence="6">
    <location>
        <begin position="708"/>
        <end position="747"/>
    </location>
</feature>
<feature type="region of interest" description="Disordered" evidence="6">
    <location>
        <begin position="284"/>
        <end position="315"/>
    </location>
</feature>
<dbReference type="GO" id="GO:0005634">
    <property type="term" value="C:nucleus"/>
    <property type="evidence" value="ECO:0007669"/>
    <property type="project" value="UniProtKB-SubCell"/>
</dbReference>
<feature type="compositionally biased region" description="Polar residues" evidence="6">
    <location>
        <begin position="158"/>
        <end position="172"/>
    </location>
</feature>
<feature type="region of interest" description="Disordered" evidence="6">
    <location>
        <begin position="1055"/>
        <end position="1074"/>
    </location>
</feature>
<keyword evidence="4" id="KW-0804">Transcription</keyword>
<keyword evidence="3" id="KW-0238">DNA-binding</keyword>
<dbReference type="STRING" id="1169540.A0A0G4FE13"/>
<feature type="compositionally biased region" description="Low complexity" evidence="6">
    <location>
        <begin position="800"/>
        <end position="810"/>
    </location>
</feature>
<feature type="compositionally biased region" description="Polar residues" evidence="6">
    <location>
        <begin position="957"/>
        <end position="967"/>
    </location>
</feature>
<dbReference type="Gene3D" id="1.20.5.2050">
    <property type="match status" value="1"/>
</dbReference>
<dbReference type="GO" id="GO:0003677">
    <property type="term" value="F:DNA binding"/>
    <property type="evidence" value="ECO:0007669"/>
    <property type="project" value="UniProtKB-KW"/>
</dbReference>
<evidence type="ECO:0000256" key="5">
    <source>
        <dbReference type="ARBA" id="ARBA00023242"/>
    </source>
</evidence>
<dbReference type="EMBL" id="CDMY01000416">
    <property type="protein sequence ID" value="CEM11437.1"/>
    <property type="molecule type" value="Genomic_DNA"/>
</dbReference>
<keyword evidence="5" id="KW-0539">Nucleus</keyword>
<sequence length="1155" mass="124916">MDGASPQDRESGRGAADTAKEVQQEDGARRERLHVLDSVSGTSQLHQLSGMSQLPPEDDSPKGGSPHNEKDEPMHPAASAVQDHQHQPKPTIADVTRPAIPPVGEVSQGAFPLPGQEASVDLTAVQAGFVQPQDNGVPSYGFPPMAAPIVVKEEVPSSPEQQRAIPSSSASGPHTGAPSESMYAQILARVLLRELKEKMGDPQPKSHTPQIQINLKTRPECFVVRAENLSEEQAANSPPPTTHPLHPQGVFRALRAAVHDKNMRAAALGLPMWSGYGEIIDGGDDDMGGSRDGGDSDLDMLRKKSSKKRDGFPVPLPGSASIQQAYETFAFATGPNPLLAKEESYAFPPLPQQPGDDQAGAIEGAGDDLLLDTHPGGRPVGLGEEWEGDSSPTGIGAGSVASGEMMPPEETERIKKMVQDISEKLKPLLPPSPPQTPRLIMKLLWDQETNKLIPQYLYKWVQAAGHPFRISSAAEVPLVMRQIIATRNLLAQKLGQPLIEGYEGVLSQFEAQADGSARPRRAARMEPPLELSMDYPLKPADINKVATVLLKQLEDAYGKENSHRMASEGSLFPFGVAWDPHRYRVRWKTGHGRLRKHFEKRVSKRKGGRGLREAIKVALTSRNLWASSDNLPVLQHYHDILSQNFNDLLQQWEPSMTKSAQGSGTADEDDMYNSPPFPQHGPFVPYTPGVLPLDPRPPPPLTIHRHMDHHRKPLSGGRQRPQRATSWAGMERKHDTDDGANEYSHLHHLNDPSLSAMAMGVGMEEARRAAGGQECGLVPSDLLRELQPDAVLHGMHHHASPSAAAAAAGGAAAGSSGGQKRKDKTDKEARPKKRSKKGGKASHPEAMAGSVVVKQEDGGGGEQAAMDQEGLCIEGEGEGAGVGEGSQVNDVQQPTDGDKYKSGFKGVSWNKRMQAWLAFWTERGTRRSKTFSPRHVGAEEARLQAIEFLKGKREEAGSSTPDTSSHPQPKKRASSRQSHPNNKQALIRTSTLQSTEDGSMLAPDDQHINHQQQQQQQVIPPMHPIPPLPMQQHPPHPFMPVVPMPMVPIDFGFMHQHQHQHQQQEQQQQQGQQGGEDMLLENADDGEAEGEGDGCEGEAHAAAGLEGLAEAAAAFGLAGAAAAFEEGGEDHEMGMRAVGVGEDTTGATAERREAH</sequence>
<dbReference type="Pfam" id="PF00847">
    <property type="entry name" value="AP2"/>
    <property type="match status" value="1"/>
</dbReference>
<dbReference type="InterPro" id="IPR001471">
    <property type="entry name" value="AP2/ERF_dom"/>
</dbReference>
<name>A0A0G4FE13_VITBC</name>
<proteinExistence type="predicted"/>
<evidence type="ECO:0000256" key="3">
    <source>
        <dbReference type="ARBA" id="ARBA00023125"/>
    </source>
</evidence>
<evidence type="ECO:0000259" key="7">
    <source>
        <dbReference type="Pfam" id="PF00847"/>
    </source>
</evidence>
<keyword evidence="2" id="KW-0805">Transcription regulation</keyword>
<dbReference type="GO" id="GO:0003700">
    <property type="term" value="F:DNA-binding transcription factor activity"/>
    <property type="evidence" value="ECO:0007669"/>
    <property type="project" value="InterPro"/>
</dbReference>
<feature type="compositionally biased region" description="Low complexity" evidence="6">
    <location>
        <begin position="1009"/>
        <end position="1020"/>
    </location>
</feature>
<accession>A0A0G4FE13</accession>
<feature type="region of interest" description="Disordered" evidence="6">
    <location>
        <begin position="1"/>
        <end position="108"/>
    </location>
</feature>